<gene>
    <name evidence="1" type="ordered locus">Niako_6127</name>
</gene>
<dbReference type="AlphaFoldDB" id="G8T8Z5"/>
<protein>
    <submittedName>
        <fullName evidence="1">Uncharacterized protein</fullName>
    </submittedName>
</protein>
<organism evidence="1 2">
    <name type="scientific">Niastella koreensis (strain DSM 17620 / KACC 11465 / NBRC 106392 / GR20-10)</name>
    <dbReference type="NCBI Taxonomy" id="700598"/>
    <lineage>
        <taxon>Bacteria</taxon>
        <taxon>Pseudomonadati</taxon>
        <taxon>Bacteroidota</taxon>
        <taxon>Chitinophagia</taxon>
        <taxon>Chitinophagales</taxon>
        <taxon>Chitinophagaceae</taxon>
        <taxon>Niastella</taxon>
    </lineage>
</organism>
<dbReference type="EMBL" id="CP003178">
    <property type="protein sequence ID" value="AEW02352.1"/>
    <property type="molecule type" value="Genomic_DNA"/>
</dbReference>
<reference evidence="1 2" key="1">
    <citation type="submission" date="2011-12" db="EMBL/GenBank/DDBJ databases">
        <title>The complete genome of Niastella koreensis GR20-10.</title>
        <authorList>
            <consortium name="US DOE Joint Genome Institute (JGI-PGF)"/>
            <person name="Lucas S."/>
            <person name="Han J."/>
            <person name="Lapidus A."/>
            <person name="Bruce D."/>
            <person name="Goodwin L."/>
            <person name="Pitluck S."/>
            <person name="Peters L."/>
            <person name="Kyrpides N."/>
            <person name="Mavromatis K."/>
            <person name="Ivanova N."/>
            <person name="Mikhailova N."/>
            <person name="Davenport K."/>
            <person name="Saunders E."/>
            <person name="Detter J.C."/>
            <person name="Tapia R."/>
            <person name="Han C."/>
            <person name="Land M."/>
            <person name="Hauser L."/>
            <person name="Markowitz V."/>
            <person name="Cheng J.-F."/>
            <person name="Hugenholtz P."/>
            <person name="Woyke T."/>
            <person name="Wu D."/>
            <person name="Tindall B."/>
            <person name="Pomrenke H."/>
            <person name="Brambilla E."/>
            <person name="Klenk H.-P."/>
            <person name="Eisen J.A."/>
        </authorList>
    </citation>
    <scope>NUCLEOTIDE SEQUENCE [LARGE SCALE GENOMIC DNA]</scope>
    <source>
        <strain evidence="2">DSM 17620 / KACC 11465 / NBRC 106392 / GR20-10</strain>
    </source>
</reference>
<name>G8T8Z5_NIAKG</name>
<dbReference type="STRING" id="700598.Niako_6127"/>
<dbReference type="Proteomes" id="UP000005438">
    <property type="component" value="Chromosome"/>
</dbReference>
<accession>G8T8Z5</accession>
<evidence type="ECO:0000313" key="2">
    <source>
        <dbReference type="Proteomes" id="UP000005438"/>
    </source>
</evidence>
<evidence type="ECO:0000313" key="1">
    <source>
        <dbReference type="EMBL" id="AEW02352.1"/>
    </source>
</evidence>
<dbReference type="KEGG" id="nko:Niako_6127"/>
<sequence length="82" mass="9230">MSSRSAAPVYSYHGLSRLNSHHQNPIITAFCDINALVIHSYNHPALTRKRGIYGGIVTLFIIRCPNLIPNQLTTKEKNHVTF</sequence>
<proteinExistence type="predicted"/>
<dbReference type="HOGENOM" id="CLU_2554800_0_0_10"/>